<dbReference type="OrthoDB" id="19419at2759"/>
<evidence type="ECO:0000313" key="5">
    <source>
        <dbReference type="Proteomes" id="UP000602905"/>
    </source>
</evidence>
<proteinExistence type="inferred from homology"/>
<dbReference type="GO" id="GO:0005634">
    <property type="term" value="C:nucleus"/>
    <property type="evidence" value="ECO:0007669"/>
    <property type="project" value="InterPro"/>
</dbReference>
<evidence type="ECO:0000256" key="2">
    <source>
        <dbReference type="RuleBase" id="RU003876"/>
    </source>
</evidence>
<dbReference type="AlphaFoldDB" id="A0A8H7HWS2"/>
<name>A0A8H7HWS2_9AGAM</name>
<dbReference type="Pfam" id="PF00956">
    <property type="entry name" value="NAP"/>
    <property type="match status" value="1"/>
</dbReference>
<comment type="caution">
    <text evidence="4">The sequence shown here is derived from an EMBL/GenBank/DDBJ whole genome shotgun (WGS) entry which is preliminary data.</text>
</comment>
<evidence type="ECO:0000256" key="1">
    <source>
        <dbReference type="ARBA" id="ARBA00009947"/>
    </source>
</evidence>
<dbReference type="InterPro" id="IPR002164">
    <property type="entry name" value="NAP_family"/>
</dbReference>
<organism evidence="4 5">
    <name type="scientific">Rhizoctonia solani</name>
    <dbReference type="NCBI Taxonomy" id="456999"/>
    <lineage>
        <taxon>Eukaryota</taxon>
        <taxon>Fungi</taxon>
        <taxon>Dikarya</taxon>
        <taxon>Basidiomycota</taxon>
        <taxon>Agaricomycotina</taxon>
        <taxon>Agaricomycetes</taxon>
        <taxon>Cantharellales</taxon>
        <taxon>Ceratobasidiaceae</taxon>
        <taxon>Rhizoctonia</taxon>
    </lineage>
</organism>
<feature type="coiled-coil region" evidence="3">
    <location>
        <begin position="26"/>
        <end position="53"/>
    </location>
</feature>
<reference evidence="4" key="1">
    <citation type="submission" date="2020-09" db="EMBL/GenBank/DDBJ databases">
        <title>Comparative genome analyses of four rice-infecting Rhizoctonia solani isolates reveal extensive enrichment of homogalacturonan modification genes.</title>
        <authorList>
            <person name="Lee D.-Y."/>
            <person name="Jeon J."/>
            <person name="Kim K.-T."/>
            <person name="Cheong K."/>
            <person name="Song H."/>
            <person name="Choi G."/>
            <person name="Ko J."/>
            <person name="Opiyo S.O."/>
            <person name="Zuo S."/>
            <person name="Madhav S."/>
            <person name="Lee Y.-H."/>
            <person name="Wang G.-L."/>
        </authorList>
    </citation>
    <scope>NUCLEOTIDE SEQUENCE</scope>
    <source>
        <strain evidence="4">AG1-IA WGL</strain>
    </source>
</reference>
<protein>
    <submittedName>
        <fullName evidence="4">Nucleosome assembly protein (NAP) family</fullName>
    </submittedName>
</protein>
<feature type="non-terminal residue" evidence="4">
    <location>
        <position position="1"/>
    </location>
</feature>
<dbReference type="InterPro" id="IPR037231">
    <property type="entry name" value="NAP-like_sf"/>
</dbReference>
<comment type="similarity">
    <text evidence="1 2">Belongs to the nucleosome assembly protein (NAP) family.</text>
</comment>
<keyword evidence="3" id="KW-0175">Coiled coil</keyword>
<dbReference type="EMBL" id="JACYCD010000047">
    <property type="protein sequence ID" value="KAF8710878.1"/>
    <property type="molecule type" value="Genomic_DNA"/>
</dbReference>
<sequence>MAVKRGVGSDNPKEEKSRVLEVRELEPEEEKLMKELERKLAALKILKPLYESRRKTFASQKNFWGIALGQHSEIGEHLLDSKDAEAMTYLRDVWVERDPSEHRAFTIEFHFDENPFFSNNVLKKYYKYSAPPEVSPEDSTPDANGVTNVMVDFNWERDIDISGTEIEWKDPANALTKLRPRPDMEEIEKRLKDDDEPISIDTGSFFHYFEEKDDEFDIGQTIAEEVFADAIGYFTGTHENARNNLEDSDWEDDDDE</sequence>
<dbReference type="Gene3D" id="3.30.1120.90">
    <property type="entry name" value="Nucleosome assembly protein"/>
    <property type="match status" value="1"/>
</dbReference>
<evidence type="ECO:0000256" key="3">
    <source>
        <dbReference type="SAM" id="Coils"/>
    </source>
</evidence>
<dbReference type="SUPFAM" id="SSF143113">
    <property type="entry name" value="NAP-like"/>
    <property type="match status" value="1"/>
</dbReference>
<dbReference type="PANTHER" id="PTHR11875">
    <property type="entry name" value="TESTIS-SPECIFIC Y-ENCODED PROTEIN"/>
    <property type="match status" value="1"/>
</dbReference>
<dbReference type="Proteomes" id="UP000602905">
    <property type="component" value="Unassembled WGS sequence"/>
</dbReference>
<gene>
    <name evidence="4" type="ORF">RHS03_02215</name>
</gene>
<accession>A0A8H7HWS2</accession>
<evidence type="ECO:0000313" key="4">
    <source>
        <dbReference type="EMBL" id="KAF8710878.1"/>
    </source>
</evidence>
<dbReference type="GO" id="GO:0006334">
    <property type="term" value="P:nucleosome assembly"/>
    <property type="evidence" value="ECO:0007669"/>
    <property type="project" value="InterPro"/>
</dbReference>